<dbReference type="CDD" id="cd02619">
    <property type="entry name" value="Peptidase_C1"/>
    <property type="match status" value="1"/>
</dbReference>
<sequence>MITIELTLPQSRLSARDQGRRLTCLAFALCEVEYGYSPGGFLSPEYLYQRAAARSRSWVPNCGLQLSAALQAANQIALEVDCPYQQTEPPFPLPPLPSGVPLFGGSAHAFSMDTDEIIRRLREGLVVGLGLMLTHAFYAPDGDRIRDGAPIVPQSGHAVAVVGLGWEEEEAFFLIRNSWGQAWGQNGSAWLSADYIQTHAQCAFGV</sequence>
<dbReference type="GO" id="GO:0006508">
    <property type="term" value="P:proteolysis"/>
    <property type="evidence" value="ECO:0007669"/>
    <property type="project" value="InterPro"/>
</dbReference>
<comment type="caution">
    <text evidence="2">The sequence shown here is derived from an EMBL/GenBank/DDBJ whole genome shotgun (WGS) entry which is preliminary data.</text>
</comment>
<dbReference type="InterPro" id="IPR038765">
    <property type="entry name" value="Papain-like_cys_pep_sf"/>
</dbReference>
<dbReference type="InterPro" id="IPR000668">
    <property type="entry name" value="Peptidase_C1A_C"/>
</dbReference>
<evidence type="ECO:0000313" key="2">
    <source>
        <dbReference type="EMBL" id="RUL70522.1"/>
    </source>
</evidence>
<dbReference type="GO" id="GO:0008234">
    <property type="term" value="F:cysteine-type peptidase activity"/>
    <property type="evidence" value="ECO:0007669"/>
    <property type="project" value="InterPro"/>
</dbReference>
<dbReference type="Proteomes" id="UP000274358">
    <property type="component" value="Unassembled WGS sequence"/>
</dbReference>
<protein>
    <recommendedName>
        <fullName evidence="1">Peptidase C1A papain C-terminal domain-containing protein</fullName>
    </recommendedName>
</protein>
<keyword evidence="3" id="KW-1185">Reference proteome</keyword>
<dbReference type="Gene3D" id="3.90.70.10">
    <property type="entry name" value="Cysteine proteinases"/>
    <property type="match status" value="1"/>
</dbReference>
<evidence type="ECO:0000259" key="1">
    <source>
        <dbReference type="Pfam" id="PF00112"/>
    </source>
</evidence>
<accession>A0A432M138</accession>
<organism evidence="2 3">
    <name type="scientific">Dyella choica</name>
    <dbReference type="NCBI Taxonomy" id="1927959"/>
    <lineage>
        <taxon>Bacteria</taxon>
        <taxon>Pseudomonadati</taxon>
        <taxon>Pseudomonadota</taxon>
        <taxon>Gammaproteobacteria</taxon>
        <taxon>Lysobacterales</taxon>
        <taxon>Rhodanobacteraceae</taxon>
        <taxon>Dyella</taxon>
    </lineage>
</organism>
<dbReference type="SUPFAM" id="SSF54001">
    <property type="entry name" value="Cysteine proteinases"/>
    <property type="match status" value="1"/>
</dbReference>
<evidence type="ECO:0000313" key="3">
    <source>
        <dbReference type="Proteomes" id="UP000274358"/>
    </source>
</evidence>
<reference evidence="2 3" key="1">
    <citation type="submission" date="2018-12" db="EMBL/GenBank/DDBJ databases">
        <title>Dyella dinghuensis sp. nov. DHOA06 and Dyella choica sp. nov. 4M-K27, isolated from forest soil.</title>
        <authorList>
            <person name="Qiu L.-H."/>
            <person name="Gao Z.-H."/>
        </authorList>
    </citation>
    <scope>NUCLEOTIDE SEQUENCE [LARGE SCALE GENOMIC DNA]</scope>
    <source>
        <strain evidence="2 3">4M-K27</strain>
    </source>
</reference>
<dbReference type="EMBL" id="RYYV01000022">
    <property type="protein sequence ID" value="RUL70522.1"/>
    <property type="molecule type" value="Genomic_DNA"/>
</dbReference>
<feature type="domain" description="Peptidase C1A papain C-terminal" evidence="1">
    <location>
        <begin position="154"/>
        <end position="194"/>
    </location>
</feature>
<dbReference type="Pfam" id="PF00112">
    <property type="entry name" value="Peptidase_C1"/>
    <property type="match status" value="1"/>
</dbReference>
<gene>
    <name evidence="2" type="ORF">EKH80_20195</name>
</gene>
<dbReference type="AlphaFoldDB" id="A0A432M138"/>
<proteinExistence type="predicted"/>
<name>A0A432M138_9GAMM</name>